<dbReference type="Proteomes" id="UP001153365">
    <property type="component" value="Unassembled WGS sequence"/>
</dbReference>
<dbReference type="GO" id="GO:0015631">
    <property type="term" value="F:tubulin binding"/>
    <property type="evidence" value="ECO:0007669"/>
    <property type="project" value="TreeGrafter"/>
</dbReference>
<reference evidence="4" key="1">
    <citation type="submission" date="2022-06" db="EMBL/GenBank/DDBJ databases">
        <authorList>
            <consortium name="SYNGENTA / RWTH Aachen University"/>
        </authorList>
    </citation>
    <scope>NUCLEOTIDE SEQUENCE</scope>
</reference>
<dbReference type="SUPFAM" id="SSF46579">
    <property type="entry name" value="Prefoldin"/>
    <property type="match status" value="1"/>
</dbReference>
<organism evidence="4 5">
    <name type="scientific">Phakopsora pachyrhizi</name>
    <name type="common">Asian soybean rust disease fungus</name>
    <dbReference type="NCBI Taxonomy" id="170000"/>
    <lineage>
        <taxon>Eukaryota</taxon>
        <taxon>Fungi</taxon>
        <taxon>Dikarya</taxon>
        <taxon>Basidiomycota</taxon>
        <taxon>Pucciniomycotina</taxon>
        <taxon>Pucciniomycetes</taxon>
        <taxon>Pucciniales</taxon>
        <taxon>Phakopsoraceae</taxon>
        <taxon>Phakopsora</taxon>
    </lineage>
</organism>
<keyword evidence="5" id="KW-1185">Reference proteome</keyword>
<dbReference type="GO" id="GO:0016272">
    <property type="term" value="C:prefoldin complex"/>
    <property type="evidence" value="ECO:0007669"/>
    <property type="project" value="InterPro"/>
</dbReference>
<dbReference type="InterPro" id="IPR009053">
    <property type="entry name" value="Prefoldin"/>
</dbReference>
<evidence type="ECO:0000256" key="3">
    <source>
        <dbReference type="SAM" id="Coils"/>
    </source>
</evidence>
<dbReference type="PANTHER" id="PTHR12409">
    <property type="entry name" value="PREFOLDIN SUBUNIT 3"/>
    <property type="match status" value="1"/>
</dbReference>
<gene>
    <name evidence="4" type="ORF">PPACK8108_LOCUS14875</name>
</gene>
<evidence type="ECO:0000256" key="2">
    <source>
        <dbReference type="ARBA" id="ARBA00023186"/>
    </source>
</evidence>
<sequence>DVEAYIGGPDVDIEPALKAWQELIAIILWKKKKAHSKRKSGLEEKIPELRQSLEAVEILKAKKEENKSLETQYELADTVYTRAIIEPVDEVEL</sequence>
<dbReference type="InterPro" id="IPR004127">
    <property type="entry name" value="Prefoldin_subunit_alpha"/>
</dbReference>
<dbReference type="GO" id="GO:0006457">
    <property type="term" value="P:protein folding"/>
    <property type="evidence" value="ECO:0007669"/>
    <property type="project" value="InterPro"/>
</dbReference>
<dbReference type="Pfam" id="PF02996">
    <property type="entry name" value="Prefoldin"/>
    <property type="match status" value="1"/>
</dbReference>
<protein>
    <submittedName>
        <fullName evidence="4">Uncharacterized protein</fullName>
    </submittedName>
</protein>
<feature type="non-terminal residue" evidence="4">
    <location>
        <position position="1"/>
    </location>
</feature>
<name>A0AAV0B598_PHAPC</name>
<dbReference type="GO" id="GO:0007021">
    <property type="term" value="P:tubulin complex assembly"/>
    <property type="evidence" value="ECO:0007669"/>
    <property type="project" value="TreeGrafter"/>
</dbReference>
<evidence type="ECO:0000313" key="4">
    <source>
        <dbReference type="EMBL" id="CAH7682139.1"/>
    </source>
</evidence>
<comment type="similarity">
    <text evidence="1">Belongs to the prefoldin subunit alpha family.</text>
</comment>
<feature type="coiled-coil region" evidence="3">
    <location>
        <begin position="46"/>
        <end position="79"/>
    </location>
</feature>
<evidence type="ECO:0000256" key="1">
    <source>
        <dbReference type="ARBA" id="ARBA00010048"/>
    </source>
</evidence>
<dbReference type="AlphaFoldDB" id="A0AAV0B598"/>
<proteinExistence type="inferred from homology"/>
<evidence type="ECO:0000313" key="5">
    <source>
        <dbReference type="Proteomes" id="UP001153365"/>
    </source>
</evidence>
<dbReference type="InterPro" id="IPR016655">
    <property type="entry name" value="PFD3"/>
</dbReference>
<accession>A0AAV0B598</accession>
<keyword evidence="3" id="KW-0175">Coiled coil</keyword>
<keyword evidence="2" id="KW-0143">Chaperone</keyword>
<dbReference type="Gene3D" id="1.10.287.370">
    <property type="match status" value="1"/>
</dbReference>
<dbReference type="GO" id="GO:0005737">
    <property type="term" value="C:cytoplasm"/>
    <property type="evidence" value="ECO:0007669"/>
    <property type="project" value="TreeGrafter"/>
</dbReference>
<dbReference type="EMBL" id="CALTRL010003881">
    <property type="protein sequence ID" value="CAH7682139.1"/>
    <property type="molecule type" value="Genomic_DNA"/>
</dbReference>
<dbReference type="GO" id="GO:0007017">
    <property type="term" value="P:microtubule-based process"/>
    <property type="evidence" value="ECO:0007669"/>
    <property type="project" value="TreeGrafter"/>
</dbReference>
<comment type="caution">
    <text evidence="4">The sequence shown here is derived from an EMBL/GenBank/DDBJ whole genome shotgun (WGS) entry which is preliminary data.</text>
</comment>
<dbReference type="PANTHER" id="PTHR12409:SF0">
    <property type="entry name" value="PREFOLDIN SUBUNIT 3"/>
    <property type="match status" value="1"/>
</dbReference>